<dbReference type="AlphaFoldDB" id="A0A9X6RM28"/>
<reference evidence="6" key="1">
    <citation type="submission" date="2017-01" db="EMBL/GenBank/DDBJ databases">
        <title>Comparative genomics of anhydrobiosis in the tardigrade Hypsibius dujardini.</title>
        <authorList>
            <person name="Yoshida Y."/>
            <person name="Koutsovoulos G."/>
            <person name="Laetsch D."/>
            <person name="Stevens L."/>
            <person name="Kumar S."/>
            <person name="Horikawa D."/>
            <person name="Ishino K."/>
            <person name="Komine S."/>
            <person name="Tomita M."/>
            <person name="Blaxter M."/>
            <person name="Arakawa K."/>
        </authorList>
    </citation>
    <scope>NUCLEOTIDE SEQUENCE [LARGE SCALE GENOMIC DNA]</scope>
    <source>
        <strain evidence="6">Z151</strain>
    </source>
</reference>
<gene>
    <name evidence="5" type="ORF">BV898_17479</name>
</gene>
<keyword evidence="2 5" id="KW-0689">Ribosomal protein</keyword>
<keyword evidence="6" id="KW-1185">Reference proteome</keyword>
<dbReference type="PANTHER" id="PTHR23413">
    <property type="entry name" value="60S RIBOSOMAL PROTEIN L32 AND DNA-DIRECTED RNA POLYMERASE II, SUBUNIT N"/>
    <property type="match status" value="1"/>
</dbReference>
<evidence type="ECO:0000256" key="4">
    <source>
        <dbReference type="ARBA" id="ARBA00035335"/>
    </source>
</evidence>
<dbReference type="PROSITE" id="PS00580">
    <property type="entry name" value="RIBOSOMAL_L32E"/>
    <property type="match status" value="1"/>
</dbReference>
<name>A0A9X6RM28_HYPEX</name>
<dbReference type="Pfam" id="PF01655">
    <property type="entry name" value="Ribosomal_L32e"/>
    <property type="match status" value="1"/>
</dbReference>
<evidence type="ECO:0000256" key="2">
    <source>
        <dbReference type="ARBA" id="ARBA00022980"/>
    </source>
</evidence>
<accession>A0A9X6RM28</accession>
<dbReference type="EMBL" id="MTYJ01000299">
    <property type="protein sequence ID" value="OWA53043.1"/>
    <property type="molecule type" value="Genomic_DNA"/>
</dbReference>
<evidence type="ECO:0000313" key="6">
    <source>
        <dbReference type="Proteomes" id="UP000192578"/>
    </source>
</evidence>
<dbReference type="GO" id="GO:0006412">
    <property type="term" value="P:translation"/>
    <property type="evidence" value="ECO:0007669"/>
    <property type="project" value="InterPro"/>
</dbReference>
<sequence>MAYPTSILKTHVVKKRLKRFTRHQSDRYGKLAPSWRKPHGIDNRVRRRYKGTNRMPKIGYGSNKETRHVLPNGFRKVVVRNVQELEVLMMSNRTYCAEIASATSARKRKDIVTRAKQLSIRVTNANARLRAEEHE</sequence>
<dbReference type="InterPro" id="IPR001515">
    <property type="entry name" value="Ribosomal_eL32"/>
</dbReference>
<dbReference type="GO" id="GO:0022625">
    <property type="term" value="C:cytosolic large ribosomal subunit"/>
    <property type="evidence" value="ECO:0007669"/>
    <property type="project" value="TreeGrafter"/>
</dbReference>
<organism evidence="5 6">
    <name type="scientific">Hypsibius exemplaris</name>
    <name type="common">Freshwater tardigrade</name>
    <dbReference type="NCBI Taxonomy" id="2072580"/>
    <lineage>
        <taxon>Eukaryota</taxon>
        <taxon>Metazoa</taxon>
        <taxon>Ecdysozoa</taxon>
        <taxon>Tardigrada</taxon>
        <taxon>Eutardigrada</taxon>
        <taxon>Parachela</taxon>
        <taxon>Hypsibioidea</taxon>
        <taxon>Hypsibiidae</taxon>
        <taxon>Hypsibius</taxon>
    </lineage>
</organism>
<dbReference type="SMART" id="SM01393">
    <property type="entry name" value="Ribosomal_L32e"/>
    <property type="match status" value="1"/>
</dbReference>
<protein>
    <recommendedName>
        <fullName evidence="4">60S ribosomal protein L32</fullName>
    </recommendedName>
</protein>
<dbReference type="SUPFAM" id="SSF52042">
    <property type="entry name" value="Ribosomal protein L32e"/>
    <property type="match status" value="1"/>
</dbReference>
<proteinExistence type="inferred from homology"/>
<dbReference type="CDD" id="cd00513">
    <property type="entry name" value="Ribosomal_L32_L32e"/>
    <property type="match status" value="1"/>
</dbReference>
<dbReference type="InterPro" id="IPR036351">
    <property type="entry name" value="Ribosomal_eL32_sf"/>
</dbReference>
<evidence type="ECO:0000256" key="3">
    <source>
        <dbReference type="ARBA" id="ARBA00023274"/>
    </source>
</evidence>
<dbReference type="Proteomes" id="UP000192578">
    <property type="component" value="Unassembled WGS sequence"/>
</dbReference>
<dbReference type="GO" id="GO:0003735">
    <property type="term" value="F:structural constituent of ribosome"/>
    <property type="evidence" value="ECO:0007669"/>
    <property type="project" value="InterPro"/>
</dbReference>
<evidence type="ECO:0000313" key="5">
    <source>
        <dbReference type="EMBL" id="OWA53043.1"/>
    </source>
</evidence>
<keyword evidence="3" id="KW-0687">Ribonucleoprotein</keyword>
<dbReference type="PANTHER" id="PTHR23413:SF1">
    <property type="entry name" value="RIBOSOMAL PROTEIN L32"/>
    <property type="match status" value="1"/>
</dbReference>
<comment type="caution">
    <text evidence="5">The sequence shown here is derived from an EMBL/GenBank/DDBJ whole genome shotgun (WGS) entry which is preliminary data.</text>
</comment>
<comment type="similarity">
    <text evidence="1">Belongs to the eukaryotic ribosomal protein eL32 family.</text>
</comment>
<dbReference type="OrthoDB" id="268693at2759"/>
<evidence type="ECO:0000256" key="1">
    <source>
        <dbReference type="ARBA" id="ARBA00008431"/>
    </source>
</evidence>
<dbReference type="InterPro" id="IPR018263">
    <property type="entry name" value="Ribosomal_eL32_CS"/>
</dbReference>